<dbReference type="PANTHER" id="PTHR24321">
    <property type="entry name" value="DEHYDROGENASES, SHORT CHAIN"/>
    <property type="match status" value="1"/>
</dbReference>
<protein>
    <submittedName>
        <fullName evidence="4">SDR family oxidoreductase</fullName>
    </submittedName>
</protein>
<comment type="caution">
    <text evidence="4">The sequence shown here is derived from an EMBL/GenBank/DDBJ whole genome shotgun (WGS) entry which is preliminary data.</text>
</comment>
<gene>
    <name evidence="4" type="ORF">GCM10009836_34510</name>
</gene>
<dbReference type="SUPFAM" id="SSF51735">
    <property type="entry name" value="NAD(P)-binding Rossmann-fold domains"/>
    <property type="match status" value="1"/>
</dbReference>
<evidence type="ECO:0000256" key="3">
    <source>
        <dbReference type="SAM" id="MobiDB-lite"/>
    </source>
</evidence>
<dbReference type="Proteomes" id="UP001500449">
    <property type="component" value="Unassembled WGS sequence"/>
</dbReference>
<organism evidence="4 5">
    <name type="scientific">Pseudonocardia ailaonensis</name>
    <dbReference type="NCBI Taxonomy" id="367279"/>
    <lineage>
        <taxon>Bacteria</taxon>
        <taxon>Bacillati</taxon>
        <taxon>Actinomycetota</taxon>
        <taxon>Actinomycetes</taxon>
        <taxon>Pseudonocardiales</taxon>
        <taxon>Pseudonocardiaceae</taxon>
        <taxon>Pseudonocardia</taxon>
    </lineage>
</organism>
<dbReference type="InterPro" id="IPR020904">
    <property type="entry name" value="Sc_DH/Rdtase_CS"/>
</dbReference>
<dbReference type="PROSITE" id="PS00061">
    <property type="entry name" value="ADH_SHORT"/>
    <property type="match status" value="1"/>
</dbReference>
<name>A0ABN2N409_9PSEU</name>
<evidence type="ECO:0000256" key="1">
    <source>
        <dbReference type="ARBA" id="ARBA00006484"/>
    </source>
</evidence>
<evidence type="ECO:0000313" key="4">
    <source>
        <dbReference type="EMBL" id="GAA1851612.1"/>
    </source>
</evidence>
<evidence type="ECO:0000256" key="2">
    <source>
        <dbReference type="ARBA" id="ARBA00023002"/>
    </source>
</evidence>
<dbReference type="InterPro" id="IPR002347">
    <property type="entry name" value="SDR_fam"/>
</dbReference>
<dbReference type="EMBL" id="BAAAQK010000009">
    <property type="protein sequence ID" value="GAA1851612.1"/>
    <property type="molecule type" value="Genomic_DNA"/>
</dbReference>
<keyword evidence="5" id="KW-1185">Reference proteome</keyword>
<keyword evidence="2" id="KW-0560">Oxidoreductase</keyword>
<dbReference type="PRINTS" id="PR00080">
    <property type="entry name" value="SDRFAMILY"/>
</dbReference>
<feature type="region of interest" description="Disordered" evidence="3">
    <location>
        <begin position="198"/>
        <end position="219"/>
    </location>
</feature>
<dbReference type="PRINTS" id="PR00081">
    <property type="entry name" value="GDHRDH"/>
</dbReference>
<dbReference type="CDD" id="cd05233">
    <property type="entry name" value="SDR_c"/>
    <property type="match status" value="1"/>
</dbReference>
<accession>A0ABN2N409</accession>
<dbReference type="PANTHER" id="PTHR24321:SF8">
    <property type="entry name" value="ESTRADIOL 17-BETA-DEHYDROGENASE 8-RELATED"/>
    <property type="match status" value="1"/>
</dbReference>
<sequence length="257" mass="26338">MSEPLAKGHVAVVTGGGSGIGRATALLFAAEGATAVAVADINEASAAETATLVGELGVASFAMATDVGSAAEIDAFAAATQERFGPLTAAVNCVGVNGPYVPIGEYSDEDWNRVIDINLNGIFRCMRSQVRYMTSEAGGAIVNVSSGAAASPIPDMAAYSTSKRGILAVSRAAAGEYVKAGIRINAILPGPIMTPMLQSHASTGHGAQRVSNHPMGRSGTPEEVAEVAVWLCSRRASFVTGVELPVDGGLHQFRQQH</sequence>
<dbReference type="InterPro" id="IPR036291">
    <property type="entry name" value="NAD(P)-bd_dom_sf"/>
</dbReference>
<dbReference type="RefSeq" id="WP_344417788.1">
    <property type="nucleotide sequence ID" value="NZ_BAAAQK010000009.1"/>
</dbReference>
<dbReference type="Gene3D" id="3.40.50.720">
    <property type="entry name" value="NAD(P)-binding Rossmann-like Domain"/>
    <property type="match status" value="1"/>
</dbReference>
<evidence type="ECO:0000313" key="5">
    <source>
        <dbReference type="Proteomes" id="UP001500449"/>
    </source>
</evidence>
<reference evidence="4 5" key="1">
    <citation type="journal article" date="2019" name="Int. J. Syst. Evol. Microbiol.">
        <title>The Global Catalogue of Microorganisms (GCM) 10K type strain sequencing project: providing services to taxonomists for standard genome sequencing and annotation.</title>
        <authorList>
            <consortium name="The Broad Institute Genomics Platform"/>
            <consortium name="The Broad Institute Genome Sequencing Center for Infectious Disease"/>
            <person name="Wu L."/>
            <person name="Ma J."/>
        </authorList>
    </citation>
    <scope>NUCLEOTIDE SEQUENCE [LARGE SCALE GENOMIC DNA]</scope>
    <source>
        <strain evidence="4 5">JCM 16009</strain>
    </source>
</reference>
<comment type="similarity">
    <text evidence="1">Belongs to the short-chain dehydrogenases/reductases (SDR) family.</text>
</comment>
<proteinExistence type="inferred from homology"/>
<dbReference type="Pfam" id="PF13561">
    <property type="entry name" value="adh_short_C2"/>
    <property type="match status" value="1"/>
</dbReference>